<protein>
    <submittedName>
        <fullName evidence="1">Uncharacterized protein</fullName>
    </submittedName>
</protein>
<dbReference type="AlphaFoldDB" id="A0A2P2NJZ7"/>
<name>A0A2P2NJZ7_RHIMU</name>
<reference evidence="1" key="1">
    <citation type="submission" date="2018-02" db="EMBL/GenBank/DDBJ databases">
        <title>Rhizophora mucronata_Transcriptome.</title>
        <authorList>
            <person name="Meera S.P."/>
            <person name="Sreeshan A."/>
            <person name="Augustine A."/>
        </authorList>
    </citation>
    <scope>NUCLEOTIDE SEQUENCE</scope>
    <source>
        <tissue evidence="1">Leaf</tissue>
    </source>
</reference>
<proteinExistence type="predicted"/>
<dbReference type="EMBL" id="GGEC01062325">
    <property type="protein sequence ID" value="MBX42809.1"/>
    <property type="molecule type" value="Transcribed_RNA"/>
</dbReference>
<evidence type="ECO:0000313" key="1">
    <source>
        <dbReference type="EMBL" id="MBX42809.1"/>
    </source>
</evidence>
<sequence>MTKEQALRGQLASQMLECLLVVAGTTQHPTPQSVLQ</sequence>
<organism evidence="1">
    <name type="scientific">Rhizophora mucronata</name>
    <name type="common">Asiatic mangrove</name>
    <dbReference type="NCBI Taxonomy" id="61149"/>
    <lineage>
        <taxon>Eukaryota</taxon>
        <taxon>Viridiplantae</taxon>
        <taxon>Streptophyta</taxon>
        <taxon>Embryophyta</taxon>
        <taxon>Tracheophyta</taxon>
        <taxon>Spermatophyta</taxon>
        <taxon>Magnoliopsida</taxon>
        <taxon>eudicotyledons</taxon>
        <taxon>Gunneridae</taxon>
        <taxon>Pentapetalae</taxon>
        <taxon>rosids</taxon>
        <taxon>fabids</taxon>
        <taxon>Malpighiales</taxon>
        <taxon>Rhizophoraceae</taxon>
        <taxon>Rhizophora</taxon>
    </lineage>
</organism>
<accession>A0A2P2NJZ7</accession>